<comment type="caution">
    <text evidence="2">The sequence shown here is derived from an EMBL/GenBank/DDBJ whole genome shotgun (WGS) entry which is preliminary data.</text>
</comment>
<accession>A0AAE0BF26</accession>
<feature type="region of interest" description="Disordered" evidence="1">
    <location>
        <begin position="115"/>
        <end position="222"/>
    </location>
</feature>
<keyword evidence="3" id="KW-1185">Reference proteome</keyword>
<dbReference type="InterPro" id="IPR056407">
    <property type="entry name" value="CSLinker"/>
</dbReference>
<evidence type="ECO:0000256" key="1">
    <source>
        <dbReference type="SAM" id="MobiDB-lite"/>
    </source>
</evidence>
<dbReference type="Proteomes" id="UP001190700">
    <property type="component" value="Unassembled WGS sequence"/>
</dbReference>
<feature type="compositionally biased region" description="Low complexity" evidence="1">
    <location>
        <begin position="130"/>
        <end position="148"/>
    </location>
</feature>
<protein>
    <submittedName>
        <fullName evidence="2">Uncharacterized protein</fullName>
    </submittedName>
</protein>
<organism evidence="2 3">
    <name type="scientific">Cymbomonas tetramitiformis</name>
    <dbReference type="NCBI Taxonomy" id="36881"/>
    <lineage>
        <taxon>Eukaryota</taxon>
        <taxon>Viridiplantae</taxon>
        <taxon>Chlorophyta</taxon>
        <taxon>Pyramimonadophyceae</taxon>
        <taxon>Pyramimonadales</taxon>
        <taxon>Pyramimonadaceae</taxon>
        <taxon>Cymbomonas</taxon>
    </lineage>
</organism>
<gene>
    <name evidence="2" type="ORF">CYMTET_54507</name>
</gene>
<evidence type="ECO:0000313" key="3">
    <source>
        <dbReference type="Proteomes" id="UP001190700"/>
    </source>
</evidence>
<dbReference type="AlphaFoldDB" id="A0AAE0BF26"/>
<dbReference type="Pfam" id="PF24429">
    <property type="entry name" value="CSLinker"/>
    <property type="match status" value="4"/>
</dbReference>
<sequence length="281" mass="29388">MGLACGPVRTVASAKSQFTSGSAQLRKAVPSAQGKASFAAVPIRRVDVQAIHRLGDTSGLSQNQIEFMKRKHGLLPPEPAPEIMPPPEPVSVGQAQLSDEQKAFVLRKEAIARGEDPWADEQPDAPNVPSQPTSAPSPSPTSSEFSAEQLEFLQRRSTEGRGAYGFSTEGAGPVSPAAAPRPVESTSTSPAHSPVREVEEPVPVDVSANPDAPVAGPGASTEEAVGVDTTAYTPEQLAFYKKQLVILGVASAPAVTAQAADYSPEQLEFLARRAAESKAFA</sequence>
<reference evidence="2 3" key="1">
    <citation type="journal article" date="2015" name="Genome Biol. Evol.">
        <title>Comparative Genomics of a Bacterivorous Green Alga Reveals Evolutionary Causalities and Consequences of Phago-Mixotrophic Mode of Nutrition.</title>
        <authorList>
            <person name="Burns J.A."/>
            <person name="Paasch A."/>
            <person name="Narechania A."/>
            <person name="Kim E."/>
        </authorList>
    </citation>
    <scope>NUCLEOTIDE SEQUENCE [LARGE SCALE GENOMIC DNA]</scope>
    <source>
        <strain evidence="2 3">PLY_AMNH</strain>
    </source>
</reference>
<evidence type="ECO:0000313" key="2">
    <source>
        <dbReference type="EMBL" id="KAK3235277.1"/>
    </source>
</evidence>
<dbReference type="EMBL" id="LGRX02035332">
    <property type="protein sequence ID" value="KAK3235277.1"/>
    <property type="molecule type" value="Genomic_DNA"/>
</dbReference>
<name>A0AAE0BF26_9CHLO</name>
<proteinExistence type="predicted"/>